<organism evidence="1">
    <name type="scientific">bioreactor metagenome</name>
    <dbReference type="NCBI Taxonomy" id="1076179"/>
    <lineage>
        <taxon>unclassified sequences</taxon>
        <taxon>metagenomes</taxon>
        <taxon>ecological metagenomes</taxon>
    </lineage>
</organism>
<name>A0A645IYK8_9ZZZZ</name>
<evidence type="ECO:0000313" key="1">
    <source>
        <dbReference type="EMBL" id="MPN56498.1"/>
    </source>
</evidence>
<gene>
    <name evidence="1" type="ORF">SDC9_204188</name>
</gene>
<proteinExistence type="predicted"/>
<comment type="caution">
    <text evidence="1">The sequence shown here is derived from an EMBL/GenBank/DDBJ whole genome shotgun (WGS) entry which is preliminary data.</text>
</comment>
<dbReference type="AlphaFoldDB" id="A0A645IYK8"/>
<dbReference type="EMBL" id="VSSQ01126892">
    <property type="protein sequence ID" value="MPN56498.1"/>
    <property type="molecule type" value="Genomic_DNA"/>
</dbReference>
<protein>
    <submittedName>
        <fullName evidence="1">Uncharacterized protein</fullName>
    </submittedName>
</protein>
<accession>A0A645IYK8</accession>
<sequence length="101" mass="10835">MARLVTSCGNPAALIFLRRIEAPIALDPIPASQAKMMCWMPDMFVRLVCPAEPFALNFAAWVAFTLSSKLSTVSLESAFKMTVATAKDAAAPATTPKMTGR</sequence>
<reference evidence="1" key="1">
    <citation type="submission" date="2019-08" db="EMBL/GenBank/DDBJ databases">
        <authorList>
            <person name="Kucharzyk K."/>
            <person name="Murdoch R.W."/>
            <person name="Higgins S."/>
            <person name="Loffler F."/>
        </authorList>
    </citation>
    <scope>NUCLEOTIDE SEQUENCE</scope>
</reference>